<dbReference type="InterPro" id="IPR031309">
    <property type="entry name" value="Ribosomal_uL5_C"/>
</dbReference>
<comment type="caution">
    <text evidence="9">The sequence shown here is derived from an EMBL/GenBank/DDBJ whole genome shotgun (WGS) entry which is preliminary data.</text>
</comment>
<dbReference type="GO" id="GO:0006412">
    <property type="term" value="P:translation"/>
    <property type="evidence" value="ECO:0007669"/>
    <property type="project" value="UniProtKB-UniRule"/>
</dbReference>
<organism evidence="9 10">
    <name type="scientific">candidate division WS5 bacterium</name>
    <dbReference type="NCBI Taxonomy" id="2093353"/>
    <lineage>
        <taxon>Bacteria</taxon>
        <taxon>candidate division WS5</taxon>
    </lineage>
</organism>
<evidence type="ECO:0000256" key="1">
    <source>
        <dbReference type="ARBA" id="ARBA00008553"/>
    </source>
</evidence>
<protein>
    <recommendedName>
        <fullName evidence="4 5">Large ribosomal subunit protein uL5</fullName>
    </recommendedName>
</protein>
<evidence type="ECO:0000256" key="5">
    <source>
        <dbReference type="HAMAP-Rule" id="MF_01333"/>
    </source>
</evidence>
<comment type="similarity">
    <text evidence="1 5 6">Belongs to the universal ribosomal protein uL5 family.</text>
</comment>
<dbReference type="InterPro" id="IPR031310">
    <property type="entry name" value="Ribosomal_uL5_N"/>
</dbReference>
<dbReference type="InterPro" id="IPR002132">
    <property type="entry name" value="Ribosomal_uL5"/>
</dbReference>
<proteinExistence type="inferred from homology"/>
<dbReference type="Pfam" id="PF00673">
    <property type="entry name" value="Ribosomal_L5_C"/>
    <property type="match status" value="1"/>
</dbReference>
<comment type="function">
    <text evidence="5">This is 1 of the proteins that bind and probably mediate the attachment of the 5S RNA into the large ribosomal subunit, where it forms part of the central protuberance. In the 70S ribosome it contacts protein S13 of the 30S subunit (bridge B1b), connecting the 2 subunits; this bridge is implicated in subunit movement. Contacts the P site tRNA; the 5S rRNA and some of its associated proteins might help stabilize positioning of ribosome-bound tRNAs.</text>
</comment>
<dbReference type="GO" id="GO:1990904">
    <property type="term" value="C:ribonucleoprotein complex"/>
    <property type="evidence" value="ECO:0007669"/>
    <property type="project" value="UniProtKB-KW"/>
</dbReference>
<name>A0A419DAD0_9BACT</name>
<evidence type="ECO:0000256" key="6">
    <source>
        <dbReference type="RuleBase" id="RU003930"/>
    </source>
</evidence>
<keyword evidence="2 5" id="KW-0689">Ribosomal protein</keyword>
<keyword evidence="3 5" id="KW-0687">Ribonucleoprotein</keyword>
<dbReference type="GO" id="GO:0019843">
    <property type="term" value="F:rRNA binding"/>
    <property type="evidence" value="ECO:0007669"/>
    <property type="project" value="UniProtKB-UniRule"/>
</dbReference>
<dbReference type="PANTHER" id="PTHR11994">
    <property type="entry name" value="60S RIBOSOMAL PROTEIN L11-RELATED"/>
    <property type="match status" value="1"/>
</dbReference>
<feature type="domain" description="Large ribosomal subunit protein uL5 N-terminal" evidence="7">
    <location>
        <begin position="24"/>
        <end position="80"/>
    </location>
</feature>
<dbReference type="InterPro" id="IPR022803">
    <property type="entry name" value="Ribosomal_uL5_dom_sf"/>
</dbReference>
<keyword evidence="5" id="KW-0820">tRNA-binding</keyword>
<evidence type="ECO:0000313" key="10">
    <source>
        <dbReference type="Proteomes" id="UP000285655"/>
    </source>
</evidence>
<dbReference type="Proteomes" id="UP000285655">
    <property type="component" value="Unassembled WGS sequence"/>
</dbReference>
<comment type="subunit">
    <text evidence="5">Part of the 50S ribosomal subunit; part of the 5S rRNA/L5/L18/L25 subcomplex. Contacts the 5S rRNA and the P site tRNA. Forms a bridge to the 30S subunit in the 70S ribosome.</text>
</comment>
<dbReference type="Pfam" id="PF00281">
    <property type="entry name" value="Ribosomal_L5"/>
    <property type="match status" value="1"/>
</dbReference>
<dbReference type="GO" id="GO:0005840">
    <property type="term" value="C:ribosome"/>
    <property type="evidence" value="ECO:0007669"/>
    <property type="project" value="UniProtKB-KW"/>
</dbReference>
<evidence type="ECO:0000256" key="4">
    <source>
        <dbReference type="ARBA" id="ARBA00035245"/>
    </source>
</evidence>
<evidence type="ECO:0000259" key="8">
    <source>
        <dbReference type="Pfam" id="PF00673"/>
    </source>
</evidence>
<gene>
    <name evidence="5" type="primary">rplE</name>
    <name evidence="9" type="ORF">C4544_06765</name>
</gene>
<dbReference type="NCBIfam" id="NF000585">
    <property type="entry name" value="PRK00010.1"/>
    <property type="match status" value="1"/>
</dbReference>
<evidence type="ECO:0000256" key="3">
    <source>
        <dbReference type="ARBA" id="ARBA00023274"/>
    </source>
</evidence>
<dbReference type="Gene3D" id="3.30.1440.10">
    <property type="match status" value="1"/>
</dbReference>
<dbReference type="GO" id="GO:0000049">
    <property type="term" value="F:tRNA binding"/>
    <property type="evidence" value="ECO:0007669"/>
    <property type="project" value="UniProtKB-UniRule"/>
</dbReference>
<dbReference type="PIRSF" id="PIRSF002161">
    <property type="entry name" value="Ribosomal_L5"/>
    <property type="match status" value="1"/>
</dbReference>
<dbReference type="FunFam" id="3.30.1440.10:FF:000001">
    <property type="entry name" value="50S ribosomal protein L5"/>
    <property type="match status" value="1"/>
</dbReference>
<evidence type="ECO:0000313" key="9">
    <source>
        <dbReference type="EMBL" id="RJO60038.1"/>
    </source>
</evidence>
<accession>A0A419DAD0</accession>
<keyword evidence="5" id="KW-0699">rRNA-binding</keyword>
<dbReference type="AlphaFoldDB" id="A0A419DAD0"/>
<dbReference type="EMBL" id="QZJW01000055">
    <property type="protein sequence ID" value="RJO60038.1"/>
    <property type="molecule type" value="Genomic_DNA"/>
</dbReference>
<dbReference type="SUPFAM" id="SSF55282">
    <property type="entry name" value="RL5-like"/>
    <property type="match status" value="1"/>
</dbReference>
<keyword evidence="5" id="KW-0694">RNA-binding</keyword>
<sequence>MALTLDLYKKEIIGKLKDDLGYKNIMEVPKLEVIQVNAGVGRGSKDSKELDNVIEGLKIITGLSPVKTKAKKSIAGFKIREEMEIGAKVTLRGEKMYDFLDRLIHVALPRVRDFRGIKPGAFDGHGNYSLGIKDHSIFPEVPYDKFPHSFAFQINIRTSAKTDEEAKKLLEFMGFPFKK</sequence>
<dbReference type="GO" id="GO:0003735">
    <property type="term" value="F:structural constituent of ribosome"/>
    <property type="evidence" value="ECO:0007669"/>
    <property type="project" value="InterPro"/>
</dbReference>
<dbReference type="InterPro" id="IPR020930">
    <property type="entry name" value="Ribosomal_uL5_bac-type"/>
</dbReference>
<dbReference type="HAMAP" id="MF_01333_B">
    <property type="entry name" value="Ribosomal_uL5_B"/>
    <property type="match status" value="1"/>
</dbReference>
<evidence type="ECO:0000259" key="7">
    <source>
        <dbReference type="Pfam" id="PF00281"/>
    </source>
</evidence>
<feature type="domain" description="Large ribosomal subunit protein uL5 C-terminal" evidence="8">
    <location>
        <begin position="84"/>
        <end position="177"/>
    </location>
</feature>
<reference evidence="9 10" key="1">
    <citation type="journal article" date="2017" name="ISME J.">
        <title>Energy and carbon metabolisms in a deep terrestrial subsurface fluid microbial community.</title>
        <authorList>
            <person name="Momper L."/>
            <person name="Jungbluth S.P."/>
            <person name="Lee M.D."/>
            <person name="Amend J.P."/>
        </authorList>
    </citation>
    <scope>NUCLEOTIDE SEQUENCE [LARGE SCALE GENOMIC DNA]</scope>
    <source>
        <strain evidence="9">SURF_29</strain>
    </source>
</reference>
<evidence type="ECO:0000256" key="2">
    <source>
        <dbReference type="ARBA" id="ARBA00022980"/>
    </source>
</evidence>